<dbReference type="Proteomes" id="UP000324159">
    <property type="component" value="Unassembled WGS sequence"/>
</dbReference>
<proteinExistence type="predicted"/>
<dbReference type="PANTHER" id="PTHR30570:SF1">
    <property type="entry name" value="PHOSPHATE-BINDING PROTEIN PSTS"/>
    <property type="match status" value="1"/>
</dbReference>
<protein>
    <submittedName>
        <fullName evidence="1">Uncharacterized protein</fullName>
    </submittedName>
</protein>
<dbReference type="InterPro" id="IPR050811">
    <property type="entry name" value="Phosphate_ABC_transporter"/>
</dbReference>
<keyword evidence="2" id="KW-1185">Reference proteome</keyword>
<dbReference type="EMBL" id="VNIB01000002">
    <property type="protein sequence ID" value="TYO99658.1"/>
    <property type="molecule type" value="Genomic_DNA"/>
</dbReference>
<evidence type="ECO:0000313" key="2">
    <source>
        <dbReference type="Proteomes" id="UP000324159"/>
    </source>
</evidence>
<dbReference type="SUPFAM" id="SSF53850">
    <property type="entry name" value="Periplasmic binding protein-like II"/>
    <property type="match status" value="1"/>
</dbReference>
<evidence type="ECO:0000313" key="1">
    <source>
        <dbReference type="EMBL" id="TYO99658.1"/>
    </source>
</evidence>
<reference evidence="1 2" key="1">
    <citation type="submission" date="2019-07" db="EMBL/GenBank/DDBJ databases">
        <title>Genomic Encyclopedia of Type Strains, Phase IV (KMG-IV): sequencing the most valuable type-strain genomes for metagenomic binning, comparative biology and taxonomic classification.</title>
        <authorList>
            <person name="Goeker M."/>
        </authorList>
    </citation>
    <scope>NUCLEOTIDE SEQUENCE [LARGE SCALE GENOMIC DNA]</scope>
    <source>
        <strain evidence="1 2">SS015</strain>
    </source>
</reference>
<dbReference type="PANTHER" id="PTHR30570">
    <property type="entry name" value="PERIPLASMIC PHOSPHATE BINDING COMPONENT OF PHOSPHATE ABC TRANSPORTER"/>
    <property type="match status" value="1"/>
</dbReference>
<dbReference type="Gene3D" id="3.40.190.10">
    <property type="entry name" value="Periplasmic binding protein-like II"/>
    <property type="match status" value="1"/>
</dbReference>
<dbReference type="AlphaFoldDB" id="A0A5D3WNI6"/>
<comment type="caution">
    <text evidence="1">The sequence shown here is derived from an EMBL/GenBank/DDBJ whole genome shotgun (WGS) entry which is preliminary data.</text>
</comment>
<sequence length="192" mass="21064">MFRTWVFMFLAVLLLGVFIPSPAETAEKILIIPGSGDSQHLLRHLVDIFNRRTGLLVAIPDSVGNSGGIRQVLKGRVKLVRVARRLTENEASAGQVVYPTLEMRRVLMRTVGSIGYLPLSATRDSGLTILWIDGVAPDGVTTENGRYPYVVPLALVWKPPLSGIAARFKDYLFSAEARRVMQAFGAFPVGVD</sequence>
<name>A0A5D3WNI6_9BACT</name>
<gene>
    <name evidence="1" type="ORF">EDC39_102183</name>
</gene>
<accession>A0A5D3WNI6</accession>
<organism evidence="1 2">
    <name type="scientific">Geothermobacter ehrlichii</name>
    <dbReference type="NCBI Taxonomy" id="213224"/>
    <lineage>
        <taxon>Bacteria</taxon>
        <taxon>Pseudomonadati</taxon>
        <taxon>Thermodesulfobacteriota</taxon>
        <taxon>Desulfuromonadia</taxon>
        <taxon>Desulfuromonadales</taxon>
        <taxon>Geothermobacteraceae</taxon>
        <taxon>Geothermobacter</taxon>
    </lineage>
</organism>